<organism evidence="1 2">
    <name type="scientific">Mya arenaria</name>
    <name type="common">Soft-shell clam</name>
    <dbReference type="NCBI Taxonomy" id="6604"/>
    <lineage>
        <taxon>Eukaryota</taxon>
        <taxon>Metazoa</taxon>
        <taxon>Spiralia</taxon>
        <taxon>Lophotrochozoa</taxon>
        <taxon>Mollusca</taxon>
        <taxon>Bivalvia</taxon>
        <taxon>Autobranchia</taxon>
        <taxon>Heteroconchia</taxon>
        <taxon>Euheterodonta</taxon>
        <taxon>Imparidentia</taxon>
        <taxon>Neoheterodontei</taxon>
        <taxon>Myida</taxon>
        <taxon>Myoidea</taxon>
        <taxon>Myidae</taxon>
        <taxon>Mya</taxon>
    </lineage>
</organism>
<gene>
    <name evidence="1" type="ORF">MAR_020055</name>
</gene>
<name>A0ABY7E6X3_MYAAR</name>
<accession>A0ABY7E6X3</accession>
<keyword evidence="2" id="KW-1185">Reference proteome</keyword>
<dbReference type="InterPro" id="IPR013893">
    <property type="entry name" value="RNase_P_Rpp40"/>
</dbReference>
<dbReference type="Proteomes" id="UP001164746">
    <property type="component" value="Chromosome 5"/>
</dbReference>
<evidence type="ECO:0000313" key="1">
    <source>
        <dbReference type="EMBL" id="WAR04686.1"/>
    </source>
</evidence>
<dbReference type="Pfam" id="PF08584">
    <property type="entry name" value="Ribonuc_P_40"/>
    <property type="match status" value="1"/>
</dbReference>
<evidence type="ECO:0000313" key="2">
    <source>
        <dbReference type="Proteomes" id="UP001164746"/>
    </source>
</evidence>
<reference evidence="1" key="1">
    <citation type="submission" date="2022-11" db="EMBL/GenBank/DDBJ databases">
        <title>Centuries of genome instability and evolution in soft-shell clam transmissible cancer (bioRxiv).</title>
        <authorList>
            <person name="Hart S.F.M."/>
            <person name="Yonemitsu M.A."/>
            <person name="Giersch R.M."/>
            <person name="Beal B.F."/>
            <person name="Arriagada G."/>
            <person name="Davis B.W."/>
            <person name="Ostrander E.A."/>
            <person name="Goff S.P."/>
            <person name="Metzger M.J."/>
        </authorList>
    </citation>
    <scope>NUCLEOTIDE SEQUENCE</scope>
    <source>
        <strain evidence="1">MELC-2E11</strain>
        <tissue evidence="1">Siphon/mantle</tissue>
    </source>
</reference>
<sequence length="330" mass="37645">MAAPMENARPTGKLVFERSSFTNEKAKYKKCIEEIPFTYSIQILLPAADVLPAEIDAALSEEQAFLARNVPVQCTCCHMGLVLTKTTAWLFNQMLGLEGRRANGRYVVEVDLLGKLYTTSDRYRQRVTSCLTDHLTVTFNLLTTWSPTDEKLCPSSIQNFFKKQHITCNRLKLHKKVLKYMNFLVPDFTSESFQAAGDQDGKSCDHYKVVEWLGACALGLDMSTEANNSFVSSYRCPSPHQELPCGVSVQYTGMFTTQTVQMVLNNLRRFLHKNELRWCSVTVHGYQDTPVTWQHDHGFHSNGDNLYTFVIFKNEEYWQYQAIGPIDTCP</sequence>
<proteinExistence type="predicted"/>
<dbReference type="PANTHER" id="PTHR15396">
    <property type="entry name" value="RIBONUCLEASE P PROTEIN SUBUNIT P40"/>
    <property type="match status" value="1"/>
</dbReference>
<protein>
    <submittedName>
        <fullName evidence="1">RPP40-like protein</fullName>
    </submittedName>
</protein>
<dbReference type="EMBL" id="CP111016">
    <property type="protein sequence ID" value="WAR04686.1"/>
    <property type="molecule type" value="Genomic_DNA"/>
</dbReference>
<dbReference type="PANTHER" id="PTHR15396:SF1">
    <property type="entry name" value="RIBONUCLEASE P PROTEIN SUBUNIT P40"/>
    <property type="match status" value="1"/>
</dbReference>